<evidence type="ECO:0000256" key="28">
    <source>
        <dbReference type="ARBA" id="ARBA00048990"/>
    </source>
</evidence>
<name>A0ABY7EF32_MYAAR</name>
<dbReference type="InterPro" id="IPR050346">
    <property type="entry name" value="FMO-like"/>
</dbReference>
<comment type="catalytic activity">
    <reaction evidence="21">
        <text>hexan-3-one + NADPH + O2 + H(+) = propyl propanoate + NADP(+) + H2O</text>
        <dbReference type="Rhea" id="RHEA:54848"/>
        <dbReference type="ChEBI" id="CHEBI:15377"/>
        <dbReference type="ChEBI" id="CHEBI:15378"/>
        <dbReference type="ChEBI" id="CHEBI:15379"/>
        <dbReference type="ChEBI" id="CHEBI:57783"/>
        <dbReference type="ChEBI" id="CHEBI:58349"/>
        <dbReference type="ChEBI" id="CHEBI:89828"/>
        <dbReference type="ChEBI" id="CHEBI:89891"/>
    </reaction>
    <physiologicalReaction direction="left-to-right" evidence="21">
        <dbReference type="Rhea" id="RHEA:54849"/>
    </physiologicalReaction>
</comment>
<evidence type="ECO:0000256" key="15">
    <source>
        <dbReference type="ARBA" id="ARBA00023098"/>
    </source>
</evidence>
<dbReference type="Gene3D" id="3.50.50.60">
    <property type="entry name" value="FAD/NAD(P)-binding domain"/>
    <property type="match status" value="3"/>
</dbReference>
<comment type="catalytic activity">
    <reaction evidence="27">
        <text>(2E)-geranial + NADPH + O2 + H(+) = (1E)-2,6-dimethylhepta-1,5-dien-1-yl formate + NADP(+) + H2O</text>
        <dbReference type="Rhea" id="RHEA:54860"/>
        <dbReference type="ChEBI" id="CHEBI:15377"/>
        <dbReference type="ChEBI" id="CHEBI:15378"/>
        <dbReference type="ChEBI" id="CHEBI:15379"/>
        <dbReference type="ChEBI" id="CHEBI:16980"/>
        <dbReference type="ChEBI" id="CHEBI:57783"/>
        <dbReference type="ChEBI" id="CHEBI:58349"/>
        <dbReference type="ChEBI" id="CHEBI:138375"/>
    </reaction>
    <physiologicalReaction direction="left-to-right" evidence="27">
        <dbReference type="Rhea" id="RHEA:54861"/>
    </physiologicalReaction>
</comment>
<dbReference type="EC" id="1.6.3.1" evidence="3"/>
<evidence type="ECO:0000256" key="2">
    <source>
        <dbReference type="ARBA" id="ARBA00009183"/>
    </source>
</evidence>
<keyword evidence="15" id="KW-0443">Lipid metabolism</keyword>
<comment type="catalytic activity">
    <reaction evidence="22">
        <text>heptan-2-one + NADPH + O2 + H(+) = pentyl acetate + NADP(+) + H2O</text>
        <dbReference type="Rhea" id="RHEA:54836"/>
        <dbReference type="ChEBI" id="CHEBI:5672"/>
        <dbReference type="ChEBI" id="CHEBI:15377"/>
        <dbReference type="ChEBI" id="CHEBI:15378"/>
        <dbReference type="ChEBI" id="CHEBI:15379"/>
        <dbReference type="ChEBI" id="CHEBI:57783"/>
        <dbReference type="ChEBI" id="CHEBI:58349"/>
        <dbReference type="ChEBI" id="CHEBI:87362"/>
    </reaction>
    <physiologicalReaction direction="left-to-right" evidence="22">
        <dbReference type="Rhea" id="RHEA:54837"/>
    </physiologicalReaction>
</comment>
<evidence type="ECO:0000256" key="12">
    <source>
        <dbReference type="ARBA" id="ARBA00022857"/>
    </source>
</evidence>
<evidence type="ECO:0000256" key="30">
    <source>
        <dbReference type="ARBA" id="ARBA00049475"/>
    </source>
</evidence>
<evidence type="ECO:0000256" key="22">
    <source>
        <dbReference type="ARBA" id="ARBA00047574"/>
    </source>
</evidence>
<dbReference type="InterPro" id="IPR036188">
    <property type="entry name" value="FAD/NAD-bd_sf"/>
</dbReference>
<keyword evidence="33" id="KW-1185">Reference proteome</keyword>
<evidence type="ECO:0000256" key="23">
    <source>
        <dbReference type="ARBA" id="ARBA00047855"/>
    </source>
</evidence>
<evidence type="ECO:0000256" key="25">
    <source>
        <dbReference type="ARBA" id="ARBA00047977"/>
    </source>
</evidence>
<evidence type="ECO:0000256" key="27">
    <source>
        <dbReference type="ARBA" id="ARBA00048989"/>
    </source>
</evidence>
<evidence type="ECO:0000256" key="26">
    <source>
        <dbReference type="ARBA" id="ARBA00048459"/>
    </source>
</evidence>
<evidence type="ECO:0000256" key="5">
    <source>
        <dbReference type="ARBA" id="ARBA00019213"/>
    </source>
</evidence>
<dbReference type="Proteomes" id="UP001164746">
    <property type="component" value="Chromosome 6"/>
</dbReference>
<evidence type="ECO:0000256" key="9">
    <source>
        <dbReference type="ARBA" id="ARBA00022692"/>
    </source>
</evidence>
<dbReference type="SUPFAM" id="SSF51905">
    <property type="entry name" value="FAD/NAD(P)-binding domain"/>
    <property type="match status" value="4"/>
</dbReference>
<dbReference type="InterPro" id="IPR002257">
    <property type="entry name" value="Flavin_mOase_5"/>
</dbReference>
<dbReference type="Pfam" id="PF00743">
    <property type="entry name" value="FMO-like"/>
    <property type="match status" value="2"/>
</dbReference>
<evidence type="ECO:0000256" key="10">
    <source>
        <dbReference type="ARBA" id="ARBA00022827"/>
    </source>
</evidence>
<evidence type="ECO:0000256" key="29">
    <source>
        <dbReference type="ARBA" id="ARBA00049443"/>
    </source>
</evidence>
<organism evidence="32 33">
    <name type="scientific">Mya arenaria</name>
    <name type="common">Soft-shell clam</name>
    <dbReference type="NCBI Taxonomy" id="6604"/>
    <lineage>
        <taxon>Eukaryota</taxon>
        <taxon>Metazoa</taxon>
        <taxon>Spiralia</taxon>
        <taxon>Lophotrochozoa</taxon>
        <taxon>Mollusca</taxon>
        <taxon>Bivalvia</taxon>
        <taxon>Autobranchia</taxon>
        <taxon>Heteroconchia</taxon>
        <taxon>Euheterodonta</taxon>
        <taxon>Imparidentia</taxon>
        <taxon>Neoheterodontei</taxon>
        <taxon>Myida</taxon>
        <taxon>Myoidea</taxon>
        <taxon>Myidae</taxon>
        <taxon>Mya</taxon>
    </lineage>
</organism>
<keyword evidence="11" id="KW-0256">Endoplasmic reticulum</keyword>
<keyword evidence="9" id="KW-0812">Transmembrane</keyword>
<dbReference type="PRINTS" id="PR00370">
    <property type="entry name" value="FMOXYGENASE"/>
</dbReference>
<dbReference type="PRINTS" id="PR01125">
    <property type="entry name" value="FMOXYGENASE5"/>
</dbReference>
<feature type="region of interest" description="Disordered" evidence="31">
    <location>
        <begin position="446"/>
        <end position="476"/>
    </location>
</feature>
<evidence type="ECO:0000256" key="3">
    <source>
        <dbReference type="ARBA" id="ARBA00012698"/>
    </source>
</evidence>
<evidence type="ECO:0000256" key="7">
    <source>
        <dbReference type="ARBA" id="ARBA00022553"/>
    </source>
</evidence>
<comment type="catalytic activity">
    <reaction evidence="23">
        <text>sulcatone + NADPH + O2 + H(+) = 4-methylpent-3-en-1-yl acetate + NADP(+) + H2O</text>
        <dbReference type="Rhea" id="RHEA:54864"/>
        <dbReference type="ChEBI" id="CHEBI:15377"/>
        <dbReference type="ChEBI" id="CHEBI:15378"/>
        <dbReference type="ChEBI" id="CHEBI:15379"/>
        <dbReference type="ChEBI" id="CHEBI:16310"/>
        <dbReference type="ChEBI" id="CHEBI:57783"/>
        <dbReference type="ChEBI" id="CHEBI:58349"/>
        <dbReference type="ChEBI" id="CHEBI:138373"/>
    </reaction>
    <physiologicalReaction direction="left-to-right" evidence="23">
        <dbReference type="Rhea" id="RHEA:54865"/>
    </physiologicalReaction>
</comment>
<evidence type="ECO:0000313" key="32">
    <source>
        <dbReference type="EMBL" id="WAR07689.1"/>
    </source>
</evidence>
<dbReference type="PANTHER" id="PTHR23023">
    <property type="entry name" value="DIMETHYLANILINE MONOOXYGENASE"/>
    <property type="match status" value="1"/>
</dbReference>
<comment type="catalytic activity">
    <reaction evidence="28">
        <text>heptan-4-one + NADPH + O2 + H(+) = propyl butanoate + NADP(+) + H2O</text>
        <dbReference type="Rhea" id="RHEA:54852"/>
        <dbReference type="ChEBI" id="CHEBI:15377"/>
        <dbReference type="ChEBI" id="CHEBI:15378"/>
        <dbReference type="ChEBI" id="CHEBI:15379"/>
        <dbReference type="ChEBI" id="CHEBI:57783"/>
        <dbReference type="ChEBI" id="CHEBI:58349"/>
        <dbReference type="ChEBI" id="CHEBI:89484"/>
        <dbReference type="ChEBI" id="CHEBI:89719"/>
    </reaction>
    <physiologicalReaction direction="left-to-right" evidence="28">
        <dbReference type="Rhea" id="RHEA:54853"/>
    </physiologicalReaction>
</comment>
<evidence type="ECO:0000256" key="13">
    <source>
        <dbReference type="ARBA" id="ARBA00022989"/>
    </source>
</evidence>
<feature type="non-terminal residue" evidence="32">
    <location>
        <position position="1013"/>
    </location>
</feature>
<keyword evidence="14" id="KW-0560">Oxidoreductase</keyword>
<reference evidence="32" key="1">
    <citation type="submission" date="2022-11" db="EMBL/GenBank/DDBJ databases">
        <title>Centuries of genome instability and evolution in soft-shell clam transmissible cancer (bioRxiv).</title>
        <authorList>
            <person name="Hart S.F.M."/>
            <person name="Yonemitsu M.A."/>
            <person name="Giersch R.M."/>
            <person name="Beal B.F."/>
            <person name="Arriagada G."/>
            <person name="Davis B.W."/>
            <person name="Ostrander E.A."/>
            <person name="Goff S.P."/>
            <person name="Metzger M.J."/>
        </authorList>
    </citation>
    <scope>NUCLEOTIDE SEQUENCE</scope>
    <source>
        <strain evidence="32">MELC-2E11</strain>
        <tissue evidence="32">Siphon/mantle</tissue>
    </source>
</reference>
<evidence type="ECO:0000256" key="19">
    <source>
        <dbReference type="ARBA" id="ARBA00033301"/>
    </source>
</evidence>
<evidence type="ECO:0000256" key="21">
    <source>
        <dbReference type="ARBA" id="ARBA00047426"/>
    </source>
</evidence>
<evidence type="ECO:0000313" key="33">
    <source>
        <dbReference type="Proteomes" id="UP001164746"/>
    </source>
</evidence>
<evidence type="ECO:0000256" key="31">
    <source>
        <dbReference type="SAM" id="MobiDB-lite"/>
    </source>
</evidence>
<evidence type="ECO:0000256" key="17">
    <source>
        <dbReference type="ARBA" id="ARBA00029728"/>
    </source>
</evidence>
<keyword evidence="10" id="KW-0274">FAD</keyword>
<keyword evidence="8" id="KW-0285">Flavoprotein</keyword>
<evidence type="ECO:0000256" key="1">
    <source>
        <dbReference type="ARBA" id="ARBA00004524"/>
    </source>
</evidence>
<protein>
    <recommendedName>
        <fullName evidence="5">Flavin-containing monooxygenase 5</fullName>
        <ecNumber evidence="4">1.14.13.8</ecNumber>
        <ecNumber evidence="3">1.6.3.1</ecNumber>
    </recommendedName>
    <alternativeName>
        <fullName evidence="19">Dimethylaniline monooxygenase [N-oxide-forming] 5</fullName>
    </alternativeName>
    <alternativeName>
        <fullName evidence="17">Dimethylaniline oxidase 5</fullName>
    </alternativeName>
    <alternativeName>
        <fullName evidence="18">NADPH oxidase</fullName>
    </alternativeName>
</protein>
<evidence type="ECO:0000256" key="24">
    <source>
        <dbReference type="ARBA" id="ARBA00047864"/>
    </source>
</evidence>
<evidence type="ECO:0000256" key="14">
    <source>
        <dbReference type="ARBA" id="ARBA00023002"/>
    </source>
</evidence>
<keyword evidence="13" id="KW-1133">Transmembrane helix</keyword>
<dbReference type="InterPro" id="IPR020946">
    <property type="entry name" value="Flavin_mOase-like"/>
</dbReference>
<comment type="subcellular location">
    <subcellularLocation>
        <location evidence="1">Microsome membrane</location>
    </subcellularLocation>
</comment>
<gene>
    <name evidence="32" type="ORF">MAR_017647</name>
</gene>
<evidence type="ECO:0000256" key="20">
    <source>
        <dbReference type="ARBA" id="ARBA00045722"/>
    </source>
</evidence>
<accession>A0ABY7EF32</accession>
<keyword evidence="12" id="KW-0521">NADP</keyword>
<keyword evidence="6" id="KW-0488">Methylation</keyword>
<sequence length="1013" mass="113477">MGKKRVLVIGAGASGLTAIKCCLDEGLEPVCYERSSYIGGLWHYTADVEEGQGCVMKSTVINTSKEMMCYSDFPIPAEFAIYMHNTKVDRYLNMYADNFALKKYIQLNREVVTVKPSTSGQGKWEVVSKAKGSEDSDTETYEAVLVCTGHHAEKNIPDFPGLDKFKGKVVHTHDYKDYHGFEDKNVLIIGIGNSGGDVATELSRITSQVYLSTRSGSWIFNRVADNGDPGDMLAFTRFNASLRKLLPANTMKNLFIKKLNKRFDHAKYSIQPNYPPFAAHPTVNDELANRIVSGGIIVKANVSRFTEHGVVFEDGTEVDYIDNVVLATGYIFGFPFLDKKITEVKENKVNLFKYMFPPDLEHHSLAIIGCFQPIGAIMPISEMQCRVAAKVFKDIRGKEEAMALRYKASPRHTIQVEYITFMDELAELIGCKPDLRYFSVRRRPTSTACTGPGPGSEPGSASSHNGNERTSPLKRDLATLNRQKARVYGKMSVAVIGAGASGLTAIKCCLDEGLEPVCFERSPYIGGLWHYTTDAEEGQACVMKSTVINTSKEMMCYSDFPIPAEYAFYMHNTKVDSYLNMYADKFNLKKYIQLNTDVLSVKPSESVDGKWDIVTKVKGSSDTNAQTFDTVLVCTGHHADKNIPDFPDLDKFKGKVVHTHDYRDYHGYEDKRVLIIGIGNSGGDVATELSRISSQIYLSTRSGSWFYHRVADNGDPIDMLLFTRFLTWLRTLFPYFAGLFVKYKLNSRFDHAKYSIQPNYLPLNAHPTVNDELPNRIASGGVIVKANVSHFTETGAVFDDGTTEENIDCVVLATGYIFGFPFLNKSVIDVKNNKVELFKYMFPPDLKKPTLAVIGCIQPLGSIMPISEMQCRLAARVFNGKSQLPDRSSMWEDIRGKQEAMARRYKASPRHTIQVEYITFMDELAELIGCKPDIAKLLLSDPLLGWNVLFGPGTPYQYRIQGPGTWKDSRKCILTQWERTYAPLKTRPCDEKNSSVLFKLLSCALLVLVAYFV</sequence>
<evidence type="ECO:0000256" key="11">
    <source>
        <dbReference type="ARBA" id="ARBA00022848"/>
    </source>
</evidence>
<keyword evidence="16" id="KW-0472">Membrane</keyword>
<evidence type="ECO:0000256" key="16">
    <source>
        <dbReference type="ARBA" id="ARBA00023136"/>
    </source>
</evidence>
<comment type="catalytic activity">
    <reaction evidence="24">
        <text>NADPH + O2 + H(+) = H2O2 + NADP(+)</text>
        <dbReference type="Rhea" id="RHEA:11260"/>
        <dbReference type="ChEBI" id="CHEBI:15378"/>
        <dbReference type="ChEBI" id="CHEBI:15379"/>
        <dbReference type="ChEBI" id="CHEBI:16240"/>
        <dbReference type="ChEBI" id="CHEBI:57783"/>
        <dbReference type="ChEBI" id="CHEBI:58349"/>
        <dbReference type="EC" id="1.6.3.1"/>
    </reaction>
    <physiologicalReaction direction="left-to-right" evidence="24">
        <dbReference type="Rhea" id="RHEA:11261"/>
    </physiologicalReaction>
</comment>
<comment type="catalytic activity">
    <reaction evidence="25">
        <text>hexan-3-one + NADPH + O2 + H(+) = ethyl butanoate + NADP(+) + H2O</text>
        <dbReference type="Rhea" id="RHEA:54844"/>
        <dbReference type="ChEBI" id="CHEBI:15377"/>
        <dbReference type="ChEBI" id="CHEBI:15378"/>
        <dbReference type="ChEBI" id="CHEBI:15379"/>
        <dbReference type="ChEBI" id="CHEBI:57783"/>
        <dbReference type="ChEBI" id="CHEBI:58349"/>
        <dbReference type="ChEBI" id="CHEBI:88764"/>
        <dbReference type="ChEBI" id="CHEBI:89891"/>
    </reaction>
    <physiologicalReaction direction="left-to-right" evidence="25">
        <dbReference type="Rhea" id="RHEA:54845"/>
    </physiologicalReaction>
</comment>
<comment type="catalytic activity">
    <reaction evidence="30">
        <text>octan-3-one + NADPH + O2 + H(+) = pentyl propanoate + NADP(+) + H2O</text>
        <dbReference type="Rhea" id="RHEA:54840"/>
        <dbReference type="ChEBI" id="CHEBI:15377"/>
        <dbReference type="ChEBI" id="CHEBI:15378"/>
        <dbReference type="ChEBI" id="CHEBI:15379"/>
        <dbReference type="ChEBI" id="CHEBI:57783"/>
        <dbReference type="ChEBI" id="CHEBI:58349"/>
        <dbReference type="ChEBI" id="CHEBI:80946"/>
        <dbReference type="ChEBI" id="CHEBI:87373"/>
    </reaction>
    <physiologicalReaction direction="left-to-right" evidence="30">
        <dbReference type="Rhea" id="RHEA:54841"/>
    </physiologicalReaction>
</comment>
<evidence type="ECO:0000256" key="6">
    <source>
        <dbReference type="ARBA" id="ARBA00022481"/>
    </source>
</evidence>
<dbReference type="InterPro" id="IPR000960">
    <property type="entry name" value="Flavin_mOase"/>
</dbReference>
<dbReference type="EMBL" id="CP111017">
    <property type="protein sequence ID" value="WAR07689.1"/>
    <property type="molecule type" value="Genomic_DNA"/>
</dbReference>
<keyword evidence="11" id="KW-0492">Microsome</keyword>
<evidence type="ECO:0000256" key="4">
    <source>
        <dbReference type="ARBA" id="ARBA00012850"/>
    </source>
</evidence>
<evidence type="ECO:0000256" key="8">
    <source>
        <dbReference type="ARBA" id="ARBA00022630"/>
    </source>
</evidence>
<keyword evidence="7" id="KW-0597">Phosphoprotein</keyword>
<comment type="function">
    <text evidence="20">Acts as a Baeyer-Villiger monooxygenase on a broad range of substrates. Catalyzes the insertion of an oxygen atom into a carbon-carbon bond adjacent to a carbonyl, which converts ketones to esters. Active on diverse carbonyl compounds, whereas soft nucleophiles are mostly non- or poorly reactive. In contrast with other forms of FMO it is non- or poorly active on 'classical' substrates such as drugs, pesticides, and dietary components containing soft nucleophilic heteroatoms. Able to oxidize drug molecules bearing a carbonyl group on an aliphatic chain, such as nabumetone and pentoxifylline. Also, in the absence of substrates, shows slow but yet significant NADPH oxidase activity. Acts as a positive modulator of cholesterol biosynthesis as well as glucose homeostasis, promoting metabolic aging via pleiotropic effects.</text>
</comment>
<proteinExistence type="inferred from homology"/>
<comment type="catalytic activity">
    <reaction evidence="26">
        <text>octan-3-one + NADPH + O2 + H(+) = ethyl hexanoate + NADP(+) + H2O</text>
        <dbReference type="Rhea" id="RHEA:54856"/>
        <dbReference type="ChEBI" id="CHEBI:15377"/>
        <dbReference type="ChEBI" id="CHEBI:15378"/>
        <dbReference type="ChEBI" id="CHEBI:15379"/>
        <dbReference type="ChEBI" id="CHEBI:57783"/>
        <dbReference type="ChEBI" id="CHEBI:58349"/>
        <dbReference type="ChEBI" id="CHEBI:80946"/>
        <dbReference type="ChEBI" id="CHEBI:86055"/>
    </reaction>
    <physiologicalReaction direction="left-to-right" evidence="26">
        <dbReference type="Rhea" id="RHEA:54857"/>
    </physiologicalReaction>
</comment>
<comment type="catalytic activity">
    <reaction evidence="29">
        <text>N,N-dimethylaniline + NADPH + O2 + H(+) = N,N-dimethylaniline N-oxide + NADP(+) + H2O</text>
        <dbReference type="Rhea" id="RHEA:24468"/>
        <dbReference type="ChEBI" id="CHEBI:15377"/>
        <dbReference type="ChEBI" id="CHEBI:15378"/>
        <dbReference type="ChEBI" id="CHEBI:15379"/>
        <dbReference type="ChEBI" id="CHEBI:16269"/>
        <dbReference type="ChEBI" id="CHEBI:17735"/>
        <dbReference type="ChEBI" id="CHEBI:57783"/>
        <dbReference type="ChEBI" id="CHEBI:58349"/>
        <dbReference type="EC" id="1.14.13.8"/>
    </reaction>
    <physiologicalReaction direction="left-to-right" evidence="29">
        <dbReference type="Rhea" id="RHEA:24469"/>
    </physiologicalReaction>
</comment>
<evidence type="ECO:0000256" key="18">
    <source>
        <dbReference type="ARBA" id="ARBA00033213"/>
    </source>
</evidence>
<dbReference type="EC" id="1.14.13.8" evidence="4"/>
<comment type="similarity">
    <text evidence="2">Belongs to the FMO family.</text>
</comment>